<dbReference type="RefSeq" id="WP_186977914.1">
    <property type="nucleotide sequence ID" value="NZ_JACOOH010000008.1"/>
</dbReference>
<keyword evidence="1" id="KW-0732">Signal</keyword>
<proteinExistence type="predicted"/>
<keyword evidence="3" id="KW-1185">Reference proteome</keyword>
<evidence type="ECO:0008006" key="4">
    <source>
        <dbReference type="Google" id="ProtNLM"/>
    </source>
</evidence>
<evidence type="ECO:0000313" key="2">
    <source>
        <dbReference type="EMBL" id="MBC5622978.1"/>
    </source>
</evidence>
<protein>
    <recommendedName>
        <fullName evidence="4">TonB C-terminal domain-containing protein</fullName>
    </recommendedName>
</protein>
<feature type="chain" id="PRO_5045755529" description="TonB C-terminal domain-containing protein" evidence="1">
    <location>
        <begin position="28"/>
        <end position="296"/>
    </location>
</feature>
<gene>
    <name evidence="2" type="ORF">H8S64_17940</name>
</gene>
<sequence>MIFCVLKKRTMFFLTLFLCVSFVNVQAGTGIPKEKNDKKTMFRSNVAISTFPVWLSNQLLHRHIPFSVNLAESDYLFNNIAYVDTLSQEMDLITRFTVTKGGKIKNCVVENLPDSAFADEVERLILISRKWRAPEENGRKTSAEQQFSIPLELKGSVVILDKGPEWGEADQKIYDKRYNLTRYIHQVAMHVGAKRADSVSMIEYPNQMSFLVDGILKLSFVIDKEGYFSHLRYGHDLPVAAQLDYVITRQMYPGRFFSDEVKWKPAMLDGKPVRVRVEACIDYKKKEFSWDCYLMD</sequence>
<comment type="caution">
    <text evidence="2">The sequence shown here is derived from an EMBL/GenBank/DDBJ whole genome shotgun (WGS) entry which is preliminary data.</text>
</comment>
<evidence type="ECO:0000256" key="1">
    <source>
        <dbReference type="SAM" id="SignalP"/>
    </source>
</evidence>
<organism evidence="2 3">
    <name type="scientific">Butyricimonas hominis</name>
    <dbReference type="NCBI Taxonomy" id="2763032"/>
    <lineage>
        <taxon>Bacteria</taxon>
        <taxon>Pseudomonadati</taxon>
        <taxon>Bacteroidota</taxon>
        <taxon>Bacteroidia</taxon>
        <taxon>Bacteroidales</taxon>
        <taxon>Odoribacteraceae</taxon>
        <taxon>Butyricimonas</taxon>
    </lineage>
</organism>
<dbReference type="EMBL" id="JACOOH010000008">
    <property type="protein sequence ID" value="MBC5622978.1"/>
    <property type="molecule type" value="Genomic_DNA"/>
</dbReference>
<accession>A0ABR7D4X8</accession>
<evidence type="ECO:0000313" key="3">
    <source>
        <dbReference type="Proteomes" id="UP000646484"/>
    </source>
</evidence>
<name>A0ABR7D4X8_9BACT</name>
<reference evidence="2 3" key="1">
    <citation type="submission" date="2020-08" db="EMBL/GenBank/DDBJ databases">
        <title>Genome public.</title>
        <authorList>
            <person name="Liu C."/>
            <person name="Sun Q."/>
        </authorList>
    </citation>
    <scope>NUCLEOTIDE SEQUENCE [LARGE SCALE GENOMIC DNA]</scope>
    <source>
        <strain evidence="2 3">NSJ-56</strain>
    </source>
</reference>
<feature type="signal peptide" evidence="1">
    <location>
        <begin position="1"/>
        <end position="27"/>
    </location>
</feature>
<dbReference type="Proteomes" id="UP000646484">
    <property type="component" value="Unassembled WGS sequence"/>
</dbReference>